<comment type="caution">
    <text evidence="2">The sequence shown here is derived from an EMBL/GenBank/DDBJ whole genome shotgun (WGS) entry which is preliminary data.</text>
</comment>
<feature type="compositionally biased region" description="Pro residues" evidence="1">
    <location>
        <begin position="70"/>
        <end position="79"/>
    </location>
</feature>
<dbReference type="AlphaFoldDB" id="A0AAD7UR55"/>
<feature type="region of interest" description="Disordered" evidence="1">
    <location>
        <begin position="29"/>
        <end position="82"/>
    </location>
</feature>
<reference evidence="2 3" key="1">
    <citation type="submission" date="2023-03" db="EMBL/GenBank/DDBJ databases">
        <title>Genome sequence of Lichtheimia ornata CBS 291.66.</title>
        <authorList>
            <person name="Mohabir J.T."/>
            <person name="Shea T.P."/>
            <person name="Kurbessoian T."/>
            <person name="Berby B."/>
            <person name="Fontaine J."/>
            <person name="Livny J."/>
            <person name="Gnirke A."/>
            <person name="Stajich J.E."/>
            <person name="Cuomo C.A."/>
        </authorList>
    </citation>
    <scope>NUCLEOTIDE SEQUENCE [LARGE SCALE GENOMIC DNA]</scope>
    <source>
        <strain evidence="2">CBS 291.66</strain>
    </source>
</reference>
<dbReference type="RefSeq" id="XP_058336455.1">
    <property type="nucleotide sequence ID" value="XM_058492774.1"/>
</dbReference>
<evidence type="ECO:0000313" key="3">
    <source>
        <dbReference type="Proteomes" id="UP001234581"/>
    </source>
</evidence>
<feature type="compositionally biased region" description="Low complexity" evidence="1">
    <location>
        <begin position="34"/>
        <end position="44"/>
    </location>
</feature>
<dbReference type="EMBL" id="JARTCD010000172">
    <property type="protein sequence ID" value="KAJ8651541.1"/>
    <property type="molecule type" value="Genomic_DNA"/>
</dbReference>
<feature type="compositionally biased region" description="Polar residues" evidence="1">
    <location>
        <begin position="49"/>
        <end position="59"/>
    </location>
</feature>
<gene>
    <name evidence="2" type="ORF">O0I10_012891</name>
</gene>
<name>A0AAD7UR55_9FUNG</name>
<proteinExistence type="predicted"/>
<evidence type="ECO:0000313" key="2">
    <source>
        <dbReference type="EMBL" id="KAJ8651541.1"/>
    </source>
</evidence>
<evidence type="ECO:0000256" key="1">
    <source>
        <dbReference type="SAM" id="MobiDB-lite"/>
    </source>
</evidence>
<dbReference type="PANTHER" id="PTHR47369">
    <property type="entry name" value="BTB/POZ DOMAIN-CONTAINING PROTEIN"/>
    <property type="match status" value="1"/>
</dbReference>
<dbReference type="Proteomes" id="UP001234581">
    <property type="component" value="Unassembled WGS sequence"/>
</dbReference>
<keyword evidence="3" id="KW-1185">Reference proteome</keyword>
<evidence type="ECO:0008006" key="4">
    <source>
        <dbReference type="Google" id="ProtNLM"/>
    </source>
</evidence>
<protein>
    <recommendedName>
        <fullName evidence="4">BTB domain-containing protein</fullName>
    </recommendedName>
</protein>
<accession>A0AAD7UR55</accession>
<organism evidence="2 3">
    <name type="scientific">Lichtheimia ornata</name>
    <dbReference type="NCBI Taxonomy" id="688661"/>
    <lineage>
        <taxon>Eukaryota</taxon>
        <taxon>Fungi</taxon>
        <taxon>Fungi incertae sedis</taxon>
        <taxon>Mucoromycota</taxon>
        <taxon>Mucoromycotina</taxon>
        <taxon>Mucoromycetes</taxon>
        <taxon>Mucorales</taxon>
        <taxon>Lichtheimiaceae</taxon>
        <taxon>Lichtheimia</taxon>
    </lineage>
</organism>
<sequence>MTAYYRSDSSPCSLQTLLANGDFDSDMVYEDAYPSPSSPATLSAPPTPRTHQSPMTTTMFPACNDDPTMTSPPPPPPFPDQQDSPEAFCEFVFFNGFQQGRFSDIGVFFPVQETVYAMHRIIMVRSPVLYRRLMAPSIPNQFHMMNMINVYIPGSREALHLALGHLYQPFSMDEITYMMLYMPSHQPPVRRICDLILVAYSLELPLLQRQLIQLVHQHLNKDTMISWMNELVGHHALFSPSSSPNDYEQSSAWIRTLDNIIIYYLVYTLPPQLLRTLGNHSEWATHHVFTAPPLLYLGNNPVRHGTEMIPLGNLDELIHMYAKIPMLYLKPCLEHKDLLSRNTLWRYDFAKRVLCEREGNQPRRAAVVLEFPGNTVNGQGNIGIRIVERQTIDHRVAF</sequence>
<dbReference type="GeneID" id="83220222"/>
<dbReference type="PANTHER" id="PTHR47369:SF2">
    <property type="entry name" value="BTB_POZ DOMAIN-CONTAINING PROTEIN 2"/>
    <property type="match status" value="1"/>
</dbReference>